<gene>
    <name evidence="2" type="ORF">FBGL_12665</name>
    <name evidence="1" type="ORF">FGL01_22830</name>
    <name evidence="3" type="ORF">SAMN05192550_2746</name>
</gene>
<dbReference type="EMBL" id="LVEO01000022">
    <property type="protein sequence ID" value="OCB70409.1"/>
    <property type="molecule type" value="Genomic_DNA"/>
</dbReference>
<reference evidence="1 6" key="4">
    <citation type="submission" date="2019-07" db="EMBL/GenBank/DDBJ databases">
        <title>Whole genome shotgun sequence of Flavobacterium glycines NBRC 105008.</title>
        <authorList>
            <person name="Hosoyama A."/>
            <person name="Uohara A."/>
            <person name="Ohji S."/>
            <person name="Ichikawa N."/>
        </authorList>
    </citation>
    <scope>NUCLEOTIDE SEQUENCE [LARGE SCALE GENOMIC DNA]</scope>
    <source>
        <strain evidence="1 6">NBRC 105008</strain>
    </source>
</reference>
<proteinExistence type="predicted"/>
<evidence type="ECO:0000313" key="4">
    <source>
        <dbReference type="Proteomes" id="UP000093226"/>
    </source>
</evidence>
<organism evidence="2 4">
    <name type="scientific">Flavobacterium glycines</name>
    <dbReference type="NCBI Taxonomy" id="551990"/>
    <lineage>
        <taxon>Bacteria</taxon>
        <taxon>Pseudomonadati</taxon>
        <taxon>Bacteroidota</taxon>
        <taxon>Flavobacteriia</taxon>
        <taxon>Flavobacteriales</taxon>
        <taxon>Flavobacteriaceae</taxon>
        <taxon>Flavobacterium</taxon>
    </lineage>
</organism>
<dbReference type="OrthoDB" id="1253352at2"/>
<reference evidence="4" key="1">
    <citation type="submission" date="2016-03" db="EMBL/GenBank/DDBJ databases">
        <title>Draft genome sequence of Paenibacillus glacialis DSM 22343.</title>
        <authorList>
            <person name="Shin S.-K."/>
            <person name="Yi H."/>
        </authorList>
    </citation>
    <scope>NUCLEOTIDE SEQUENCE [LARGE SCALE GENOMIC DNA]</scope>
    <source>
        <strain evidence="4">NBRC 105008</strain>
    </source>
</reference>
<evidence type="ECO:0000313" key="6">
    <source>
        <dbReference type="Proteomes" id="UP000321579"/>
    </source>
</evidence>
<dbReference type="EMBL" id="BJVF01000005">
    <property type="protein sequence ID" value="GEL11544.1"/>
    <property type="molecule type" value="Genomic_DNA"/>
</dbReference>
<reference evidence="2" key="2">
    <citation type="submission" date="2016-03" db="EMBL/GenBank/DDBJ databases">
        <authorList>
            <person name="Ploux O."/>
        </authorList>
    </citation>
    <scope>NUCLEOTIDE SEQUENCE</scope>
    <source>
        <strain evidence="2">NBRC 105008</strain>
    </source>
</reference>
<dbReference type="RefSeq" id="WP_066328985.1">
    <property type="nucleotide sequence ID" value="NZ_BJVF01000005.1"/>
</dbReference>
<name>A0A1B9DL91_9FLAO</name>
<dbReference type="Proteomes" id="UP000182367">
    <property type="component" value="Unassembled WGS sequence"/>
</dbReference>
<reference evidence="3 5" key="3">
    <citation type="submission" date="2016-10" db="EMBL/GenBank/DDBJ databases">
        <authorList>
            <person name="Varghese N."/>
            <person name="Submissions S."/>
        </authorList>
    </citation>
    <scope>NUCLEOTIDE SEQUENCE [LARGE SCALE GENOMIC DNA]</scope>
    <source>
        <strain evidence="3 5">Gm-149</strain>
    </source>
</reference>
<protein>
    <submittedName>
        <fullName evidence="2">Uncharacterized protein</fullName>
    </submittedName>
</protein>
<evidence type="ECO:0000313" key="1">
    <source>
        <dbReference type="EMBL" id="GEL11544.1"/>
    </source>
</evidence>
<dbReference type="AlphaFoldDB" id="A0A1B9DL91"/>
<evidence type="ECO:0000313" key="5">
    <source>
        <dbReference type="Proteomes" id="UP000182367"/>
    </source>
</evidence>
<comment type="caution">
    <text evidence="2">The sequence shown here is derived from an EMBL/GenBank/DDBJ whole genome shotgun (WGS) entry which is preliminary data.</text>
</comment>
<evidence type="ECO:0000313" key="2">
    <source>
        <dbReference type="EMBL" id="OCB70409.1"/>
    </source>
</evidence>
<evidence type="ECO:0000313" key="3">
    <source>
        <dbReference type="EMBL" id="SDJ75597.1"/>
    </source>
</evidence>
<dbReference type="Proteomes" id="UP000093226">
    <property type="component" value="Unassembled WGS sequence"/>
</dbReference>
<dbReference type="Proteomes" id="UP000321579">
    <property type="component" value="Unassembled WGS sequence"/>
</dbReference>
<keyword evidence="5" id="KW-1185">Reference proteome</keyword>
<sequence>MELRIGIEKYETNKYSIKSIEYIQGILHSFAELNEPNSNLVFEYEIVEFGKSENISETLKKRFYIFENQQINLLDISKETFLDILKVWFFNNGELRNLNISPDKQENQINDFFQLLEDILKVNKILKIENLKSENEKVHLELGIDYEYIILKCEETNYILYFTFWD</sequence>
<dbReference type="EMBL" id="FNEO01000006">
    <property type="protein sequence ID" value="SDJ75597.1"/>
    <property type="molecule type" value="Genomic_DNA"/>
</dbReference>
<accession>A0A1B9DL91</accession>